<name>A0A562QE39_9PSED</name>
<keyword evidence="5" id="KW-0418">Kinase</keyword>
<evidence type="ECO:0000256" key="5">
    <source>
        <dbReference type="ARBA" id="ARBA00022777"/>
    </source>
</evidence>
<dbReference type="PROSITE" id="PS51146">
    <property type="entry name" value="KAIC"/>
    <property type="match status" value="1"/>
</dbReference>
<keyword evidence="9" id="KW-1185">Reference proteome</keyword>
<dbReference type="InterPro" id="IPR027417">
    <property type="entry name" value="P-loop_NTPase"/>
</dbReference>
<comment type="caution">
    <text evidence="8">The sequence shown here is derived from an EMBL/GenBank/DDBJ whole genome shotgun (WGS) entry which is preliminary data.</text>
</comment>
<keyword evidence="2" id="KW-0597">Phosphoprotein</keyword>
<dbReference type="CDD" id="cd01124">
    <property type="entry name" value="KaiC-like"/>
    <property type="match status" value="1"/>
</dbReference>
<keyword evidence="6" id="KW-0378">Hydrolase</keyword>
<dbReference type="InterPro" id="IPR010624">
    <property type="entry name" value="KaiC_dom"/>
</dbReference>
<accession>A0A562QE39</accession>
<evidence type="ECO:0000313" key="9">
    <source>
        <dbReference type="Proteomes" id="UP000316905"/>
    </source>
</evidence>
<dbReference type="AlphaFoldDB" id="A0A562QE39"/>
<evidence type="ECO:0000259" key="7">
    <source>
        <dbReference type="PROSITE" id="PS51146"/>
    </source>
</evidence>
<evidence type="ECO:0000256" key="6">
    <source>
        <dbReference type="ARBA" id="ARBA00022801"/>
    </source>
</evidence>
<dbReference type="PANTHER" id="PTHR42926:SF1">
    <property type="entry name" value="CIRCADIAN CLOCK OSCILLATOR PROTEIN KAIC 1"/>
    <property type="match status" value="1"/>
</dbReference>
<dbReference type="GO" id="GO:0016787">
    <property type="term" value="F:hydrolase activity"/>
    <property type="evidence" value="ECO:0007669"/>
    <property type="project" value="UniProtKB-KW"/>
</dbReference>
<sequence>MGQIELKQLTRLKSGIDGLDVLLQGGFVAGASYVIQGRPGSGKTILANQVAFNYVREGGRALFATLLSESHERMFQFLSTLSFFDHSMVGGDIQYLSAFDTMENEGLDQVVKLLRREITRQKASLLIVDGLLNARTKAETALDTKRFIAELQAHAAFAKCTVLFLTSSQLNDGSPELTMVDGVLDMREETKGVRSVRRISLRKTRGSSALTGLHEYEITDQGFVVYPRIESVYNKPYLQEWLNERRVTSGVKPLDDMLGGGLPHTSISLLMGPSGCGKTTLGLHFMAQCTAEEPGVIFGFYETAEKLKSKAERIGLDFRTPMDAGVIKMVWQPTVELQLDRLGHQIINEVRRHQAKRVLIDSLGAIARLAMDQNRMVEFFTALTNELRSMDVTVYGTWEVRNIFGPDINAPSSELSSITDNLFLMRFAELNAELKRVMSIVKVRDSDFDPTLREIVINNHGLDLTKAFRHAEMVLSGSPTSYDRT</sequence>
<evidence type="ECO:0000256" key="4">
    <source>
        <dbReference type="ARBA" id="ARBA00022737"/>
    </source>
</evidence>
<evidence type="ECO:0000256" key="3">
    <source>
        <dbReference type="ARBA" id="ARBA00022679"/>
    </source>
</evidence>
<keyword evidence="4" id="KW-0677">Repeat</keyword>
<dbReference type="EC" id="2.7.11.1" evidence="1"/>
<gene>
    <name evidence="8" type="ORF">IQ22_01929</name>
</gene>
<dbReference type="EMBL" id="VLKY01000005">
    <property type="protein sequence ID" value="TWI55018.1"/>
    <property type="molecule type" value="Genomic_DNA"/>
</dbReference>
<protein>
    <recommendedName>
        <fullName evidence="1">non-specific serine/threonine protein kinase</fullName>
        <ecNumber evidence="1">2.7.11.1</ecNumber>
    </recommendedName>
</protein>
<keyword evidence="3" id="KW-0808">Transferase</keyword>
<dbReference type="SUPFAM" id="SSF52540">
    <property type="entry name" value="P-loop containing nucleoside triphosphate hydrolases"/>
    <property type="match status" value="2"/>
</dbReference>
<dbReference type="Proteomes" id="UP000316905">
    <property type="component" value="Unassembled WGS sequence"/>
</dbReference>
<reference evidence="8 9" key="1">
    <citation type="journal article" date="2015" name="Stand. Genomic Sci.">
        <title>Genomic Encyclopedia of Bacterial and Archaeal Type Strains, Phase III: the genomes of soil and plant-associated and newly described type strains.</title>
        <authorList>
            <person name="Whitman W.B."/>
            <person name="Woyke T."/>
            <person name="Klenk H.P."/>
            <person name="Zhou Y."/>
            <person name="Lilburn T.G."/>
            <person name="Beck B.J."/>
            <person name="De Vos P."/>
            <person name="Vandamme P."/>
            <person name="Eisen J.A."/>
            <person name="Garrity G."/>
            <person name="Hugenholtz P."/>
            <person name="Kyrpides N.C."/>
        </authorList>
    </citation>
    <scope>NUCLEOTIDE SEQUENCE [LARGE SCALE GENOMIC DNA]</scope>
    <source>
        <strain evidence="8 9">CGMCC 1.6858</strain>
    </source>
</reference>
<dbReference type="Pfam" id="PF06745">
    <property type="entry name" value="ATPase"/>
    <property type="match status" value="2"/>
</dbReference>
<dbReference type="PANTHER" id="PTHR42926">
    <property type="match status" value="1"/>
</dbReference>
<dbReference type="InterPro" id="IPR014774">
    <property type="entry name" value="KaiC-like_dom"/>
</dbReference>
<dbReference type="InterPro" id="IPR030665">
    <property type="entry name" value="KaiC"/>
</dbReference>
<dbReference type="Gene3D" id="3.40.50.300">
    <property type="entry name" value="P-loop containing nucleotide triphosphate hydrolases"/>
    <property type="match status" value="2"/>
</dbReference>
<proteinExistence type="predicted"/>
<dbReference type="PIRSF" id="PIRSF039117">
    <property type="entry name" value="KaiC"/>
    <property type="match status" value="1"/>
</dbReference>
<dbReference type="GO" id="GO:0004674">
    <property type="term" value="F:protein serine/threonine kinase activity"/>
    <property type="evidence" value="ECO:0007669"/>
    <property type="project" value="UniProtKB-EC"/>
</dbReference>
<dbReference type="InterPro" id="IPR051347">
    <property type="entry name" value="Circadian_clock_KaiC-rel"/>
</dbReference>
<dbReference type="SMART" id="SM00382">
    <property type="entry name" value="AAA"/>
    <property type="match status" value="2"/>
</dbReference>
<feature type="domain" description="KaiC" evidence="7">
    <location>
        <begin position="245"/>
        <end position="478"/>
    </location>
</feature>
<organism evidence="8 9">
    <name type="scientific">Pseudomonas duriflava</name>
    <dbReference type="NCBI Taxonomy" id="459528"/>
    <lineage>
        <taxon>Bacteria</taxon>
        <taxon>Pseudomonadati</taxon>
        <taxon>Pseudomonadota</taxon>
        <taxon>Gammaproteobacteria</taxon>
        <taxon>Pseudomonadales</taxon>
        <taxon>Pseudomonadaceae</taxon>
        <taxon>Pseudomonas</taxon>
    </lineage>
</organism>
<evidence type="ECO:0000313" key="8">
    <source>
        <dbReference type="EMBL" id="TWI55018.1"/>
    </source>
</evidence>
<dbReference type="GO" id="GO:0005524">
    <property type="term" value="F:ATP binding"/>
    <property type="evidence" value="ECO:0007669"/>
    <property type="project" value="InterPro"/>
</dbReference>
<evidence type="ECO:0000256" key="1">
    <source>
        <dbReference type="ARBA" id="ARBA00012513"/>
    </source>
</evidence>
<evidence type="ECO:0000256" key="2">
    <source>
        <dbReference type="ARBA" id="ARBA00022553"/>
    </source>
</evidence>
<dbReference type="InterPro" id="IPR003593">
    <property type="entry name" value="AAA+_ATPase"/>
</dbReference>